<dbReference type="RefSeq" id="WP_072364886.1">
    <property type="nucleotide sequence ID" value="NZ_CP139972.1"/>
</dbReference>
<evidence type="ECO:0000313" key="2">
    <source>
        <dbReference type="EMBL" id="WQG88939.1"/>
    </source>
</evidence>
<evidence type="ECO:0000313" key="4">
    <source>
        <dbReference type="Proteomes" id="UP001326715"/>
    </source>
</evidence>
<proteinExistence type="predicted"/>
<dbReference type="EMBL" id="CP140154">
    <property type="protein sequence ID" value="WQG88939.1"/>
    <property type="molecule type" value="Genomic_DNA"/>
</dbReference>
<evidence type="ECO:0000313" key="1">
    <source>
        <dbReference type="EMBL" id="SFW84999.1"/>
    </source>
</evidence>
<reference evidence="2 4" key="2">
    <citation type="submission" date="2023-11" db="EMBL/GenBank/DDBJ databases">
        <title>MicrobeMod: A computational toolkit for identifying prokaryotic methylation and restriction-modification with nanopore sequencing.</title>
        <authorList>
            <person name="Crits-Christoph A."/>
            <person name="Kang S.C."/>
            <person name="Lee H."/>
            <person name="Ostrov N."/>
        </authorList>
    </citation>
    <scope>NUCLEOTIDE SEQUENCE [LARGE SCALE GENOMIC DNA]</scope>
    <source>
        <strain evidence="2 4">ATCC 23090</strain>
    </source>
</reference>
<name>A0A1K1SLM5_9BACT</name>
<dbReference type="EMBL" id="FPIZ01000025">
    <property type="protein sequence ID" value="SFW84999.1"/>
    <property type="molecule type" value="Genomic_DNA"/>
</dbReference>
<dbReference type="Proteomes" id="UP000183788">
    <property type="component" value="Unassembled WGS sequence"/>
</dbReference>
<dbReference type="AlphaFoldDB" id="A0A1K1SLM5"/>
<gene>
    <name evidence="1" type="ORF">SAMN05661012_05651</name>
    <name evidence="2" type="ORF">SR876_28830</name>
</gene>
<dbReference type="STRING" id="1004.SAMN05661012_05651"/>
<accession>A0A1K1SLM5</accession>
<sequence>MCDIAIIHLLVLHDERYDQIHEGILASAVMLLTLKEFLQQIEPFQAVRDLLADSRIQALLHEGDRELSAFQLGRYHYLLLHVFSKEIAAILDAIYQLDVYMAVSAVAEKRGFFYARALPKEDNIFKTAGISVSLQAAPRWS</sequence>
<keyword evidence="4" id="KW-1185">Reference proteome</keyword>
<reference evidence="1 3" key="1">
    <citation type="submission" date="2016-11" db="EMBL/GenBank/DDBJ databases">
        <authorList>
            <person name="Jaros S."/>
            <person name="Januszkiewicz K."/>
            <person name="Wedrychowicz H."/>
        </authorList>
    </citation>
    <scope>NUCLEOTIDE SEQUENCE [LARGE SCALE GENOMIC DNA]</scope>
    <source>
        <strain evidence="1 3">DSM 784</strain>
    </source>
</reference>
<dbReference type="Proteomes" id="UP001326715">
    <property type="component" value="Chromosome"/>
</dbReference>
<organism evidence="1 3">
    <name type="scientific">Chitinophaga sancti</name>
    <dbReference type="NCBI Taxonomy" id="1004"/>
    <lineage>
        <taxon>Bacteria</taxon>
        <taxon>Pseudomonadati</taxon>
        <taxon>Bacteroidota</taxon>
        <taxon>Chitinophagia</taxon>
        <taxon>Chitinophagales</taxon>
        <taxon>Chitinophagaceae</taxon>
        <taxon>Chitinophaga</taxon>
    </lineage>
</organism>
<protein>
    <submittedName>
        <fullName evidence="1">Uncharacterized protein</fullName>
    </submittedName>
</protein>
<evidence type="ECO:0000313" key="3">
    <source>
        <dbReference type="Proteomes" id="UP000183788"/>
    </source>
</evidence>